<organism evidence="1 2">
    <name type="scientific">Streptomyces canarius</name>
    <dbReference type="NCBI Taxonomy" id="285453"/>
    <lineage>
        <taxon>Bacteria</taxon>
        <taxon>Bacillati</taxon>
        <taxon>Actinomycetota</taxon>
        <taxon>Actinomycetes</taxon>
        <taxon>Kitasatosporales</taxon>
        <taxon>Streptomycetaceae</taxon>
        <taxon>Streptomyces</taxon>
    </lineage>
</organism>
<dbReference type="RefSeq" id="WP_189890886.1">
    <property type="nucleotide sequence ID" value="NZ_BMVN01000024.1"/>
</dbReference>
<accession>A0ABQ3CWM7</accession>
<sequence>MTCPCLTADREALSVGPRSADNGNQSTVEVSYLLDGTDGGCLYGNGYDHTVVNNYFDGLSGRALIDSGTTRFHHPRPLWRND</sequence>
<evidence type="ECO:0008006" key="3">
    <source>
        <dbReference type="Google" id="ProtNLM"/>
    </source>
</evidence>
<dbReference type="EMBL" id="BMVN01000024">
    <property type="protein sequence ID" value="GHA46261.1"/>
    <property type="molecule type" value="Genomic_DNA"/>
</dbReference>
<protein>
    <recommendedName>
        <fullName evidence="3">Right handed beta helix domain-containing protein</fullName>
    </recommendedName>
</protein>
<proteinExistence type="predicted"/>
<dbReference type="Proteomes" id="UP000653644">
    <property type="component" value="Unassembled WGS sequence"/>
</dbReference>
<evidence type="ECO:0000313" key="2">
    <source>
        <dbReference type="Proteomes" id="UP000653644"/>
    </source>
</evidence>
<keyword evidence="2" id="KW-1185">Reference proteome</keyword>
<comment type="caution">
    <text evidence="1">The sequence shown here is derived from an EMBL/GenBank/DDBJ whole genome shotgun (WGS) entry which is preliminary data.</text>
</comment>
<evidence type="ECO:0000313" key="1">
    <source>
        <dbReference type="EMBL" id="GHA46261.1"/>
    </source>
</evidence>
<gene>
    <name evidence="1" type="ORF">GCM10010345_58480</name>
</gene>
<name>A0ABQ3CWM7_9ACTN</name>
<reference evidence="2" key="1">
    <citation type="journal article" date="2019" name="Int. J. Syst. Evol. Microbiol.">
        <title>The Global Catalogue of Microorganisms (GCM) 10K type strain sequencing project: providing services to taxonomists for standard genome sequencing and annotation.</title>
        <authorList>
            <consortium name="The Broad Institute Genomics Platform"/>
            <consortium name="The Broad Institute Genome Sequencing Center for Infectious Disease"/>
            <person name="Wu L."/>
            <person name="Ma J."/>
        </authorList>
    </citation>
    <scope>NUCLEOTIDE SEQUENCE [LARGE SCALE GENOMIC DNA]</scope>
    <source>
        <strain evidence="2">JCM 4733</strain>
    </source>
</reference>